<dbReference type="InterPro" id="IPR050682">
    <property type="entry name" value="ModA/WtpA"/>
</dbReference>
<keyword evidence="2" id="KW-0479">Metal-binding</keyword>
<proteinExistence type="inferred from homology"/>
<dbReference type="PANTHER" id="PTHR30632">
    <property type="entry name" value="MOLYBDATE-BINDING PERIPLASMIC PROTEIN"/>
    <property type="match status" value="1"/>
</dbReference>
<keyword evidence="3 4" id="KW-0732">Signal</keyword>
<dbReference type="SUPFAM" id="SSF53850">
    <property type="entry name" value="Periplasmic binding protein-like II"/>
    <property type="match status" value="1"/>
</dbReference>
<reference evidence="5" key="1">
    <citation type="submission" date="2022-03" db="EMBL/GenBank/DDBJ databases">
        <title>Identification of a novel bacterium isolated from mangrove sediments.</title>
        <authorList>
            <person name="Pan X."/>
        </authorList>
    </citation>
    <scope>NUCLEOTIDE SEQUENCE</scope>
    <source>
        <strain evidence="5">B2637</strain>
    </source>
</reference>
<dbReference type="Pfam" id="PF13531">
    <property type="entry name" value="SBP_bac_11"/>
    <property type="match status" value="1"/>
</dbReference>
<dbReference type="Proteomes" id="UP001162802">
    <property type="component" value="Unassembled WGS sequence"/>
</dbReference>
<dbReference type="CDD" id="cd13536">
    <property type="entry name" value="PBP2_EcModA"/>
    <property type="match status" value="1"/>
</dbReference>
<dbReference type="PIRSF" id="PIRSF004846">
    <property type="entry name" value="ModA"/>
    <property type="match status" value="1"/>
</dbReference>
<evidence type="ECO:0000256" key="2">
    <source>
        <dbReference type="ARBA" id="ARBA00022723"/>
    </source>
</evidence>
<evidence type="ECO:0000256" key="3">
    <source>
        <dbReference type="ARBA" id="ARBA00022729"/>
    </source>
</evidence>
<protein>
    <submittedName>
        <fullName evidence="5">Molybdate ABC transporter substrate-binding protein</fullName>
    </submittedName>
</protein>
<dbReference type="InterPro" id="IPR005950">
    <property type="entry name" value="ModA"/>
</dbReference>
<gene>
    <name evidence="5" type="primary">modA</name>
    <name evidence="5" type="ORF">MTR65_09350</name>
</gene>
<accession>A0ABT0ACF8</accession>
<dbReference type="EMBL" id="JALHAT010000012">
    <property type="protein sequence ID" value="MCJ1960883.1"/>
    <property type="molecule type" value="Genomic_DNA"/>
</dbReference>
<evidence type="ECO:0000313" key="5">
    <source>
        <dbReference type="EMBL" id="MCJ1960883.1"/>
    </source>
</evidence>
<evidence type="ECO:0000256" key="4">
    <source>
        <dbReference type="SAM" id="SignalP"/>
    </source>
</evidence>
<evidence type="ECO:0000313" key="6">
    <source>
        <dbReference type="Proteomes" id="UP001162802"/>
    </source>
</evidence>
<organism evidence="5 6">
    <name type="scientific">Novosphingobium mangrovi</name>
    <name type="common">ex Hu et al. 2023</name>
    <dbReference type="NCBI Taxonomy" id="2930094"/>
    <lineage>
        <taxon>Bacteria</taxon>
        <taxon>Pseudomonadati</taxon>
        <taxon>Pseudomonadota</taxon>
        <taxon>Alphaproteobacteria</taxon>
        <taxon>Sphingomonadales</taxon>
        <taxon>Sphingomonadaceae</taxon>
        <taxon>Novosphingobium</taxon>
    </lineage>
</organism>
<comment type="caution">
    <text evidence="5">The sequence shown here is derived from an EMBL/GenBank/DDBJ whole genome shotgun (WGS) entry which is preliminary data.</text>
</comment>
<keyword evidence="6" id="KW-1185">Reference proteome</keyword>
<feature type="chain" id="PRO_5046899768" evidence="4">
    <location>
        <begin position="28"/>
        <end position="257"/>
    </location>
</feature>
<name>A0ABT0ACF8_9SPHN</name>
<comment type="similarity">
    <text evidence="1">Belongs to the bacterial solute-binding protein ModA family.</text>
</comment>
<evidence type="ECO:0000256" key="1">
    <source>
        <dbReference type="ARBA" id="ARBA00009175"/>
    </source>
</evidence>
<sequence length="257" mass="27244">MLNRIGRWCTALALLLALGLPGQAAWAAGPTVLAAASLRESMNAAADAWAAKGHDRPVISFAGSSALARQIEAGAPADIFVSADEKWMDYLQARKLIRTSTRTSFLANDIVLIAPKASPVKLAIKPGFPLARTLGNRRLAMADTNAVPAGRYGKEALQKLGVWNSVSGKVASAENVRVALAFVSRGETPLGVVYATDAKADPGVRVVGTFPRSSHTPISYPVALTAKAANREADAFRKFLISRQGKAVFARFGFRTN</sequence>
<feature type="signal peptide" evidence="4">
    <location>
        <begin position="1"/>
        <end position="27"/>
    </location>
</feature>
<dbReference type="PANTHER" id="PTHR30632:SF17">
    <property type="entry name" value="MOLYBDATE-BINDING PROTEIN MODA"/>
    <property type="match status" value="1"/>
</dbReference>
<dbReference type="Gene3D" id="3.40.190.10">
    <property type="entry name" value="Periplasmic binding protein-like II"/>
    <property type="match status" value="2"/>
</dbReference>
<dbReference type="RefSeq" id="WP_243799436.1">
    <property type="nucleotide sequence ID" value="NZ_JALHAT010000012.1"/>
</dbReference>
<dbReference type="NCBIfam" id="TIGR01256">
    <property type="entry name" value="modA"/>
    <property type="match status" value="1"/>
</dbReference>